<proteinExistence type="predicted"/>
<reference evidence="1 2" key="1">
    <citation type="submission" date="2020-07" db="EMBL/GenBank/DDBJ databases">
        <title>Comparative genomics of pyrophilous fungi reveals a link between fire events and developmental genes.</title>
        <authorList>
            <consortium name="DOE Joint Genome Institute"/>
            <person name="Steindorff A.S."/>
            <person name="Carver A."/>
            <person name="Calhoun S."/>
            <person name="Stillman K."/>
            <person name="Liu H."/>
            <person name="Lipzen A."/>
            <person name="Pangilinan J."/>
            <person name="Labutti K."/>
            <person name="Bruns T.D."/>
            <person name="Grigoriev I.V."/>
        </authorList>
    </citation>
    <scope>NUCLEOTIDE SEQUENCE [LARGE SCALE GENOMIC DNA]</scope>
    <source>
        <strain evidence="1 2">CBS 144469</strain>
    </source>
</reference>
<sequence>MLKFSQSVVSGSSVLVSMFPGTFTPGDIDVYVSDVFKTSVLGFLFKNGYSRVKLVYPWIQRAEIIEVYELNNDAGQKVNVIVSVGKAVLPILRFHSTSVMNYISYHGVVVLHRLTLARIGIKNLPSDSVSSRTKQCYAKYEQRGFRILDRTEDVHVCEVDSDCLQTARSLFDKHVEHFIFPAHQAEDDCRLRQEEAGIMRWRSAAASNCAGLSAEKHGFYICDDKSRGERISYLILRYNTLSDSLTLVFEA</sequence>
<protein>
    <submittedName>
        <fullName evidence="1">Uncharacterized protein</fullName>
    </submittedName>
</protein>
<dbReference type="AlphaFoldDB" id="A0A8H6LSZ3"/>
<gene>
    <name evidence="1" type="ORF">DFP72DRAFT_833042</name>
</gene>
<organism evidence="1 2">
    <name type="scientific">Ephemerocybe angulata</name>
    <dbReference type="NCBI Taxonomy" id="980116"/>
    <lineage>
        <taxon>Eukaryota</taxon>
        <taxon>Fungi</taxon>
        <taxon>Dikarya</taxon>
        <taxon>Basidiomycota</taxon>
        <taxon>Agaricomycotina</taxon>
        <taxon>Agaricomycetes</taxon>
        <taxon>Agaricomycetidae</taxon>
        <taxon>Agaricales</taxon>
        <taxon>Agaricineae</taxon>
        <taxon>Psathyrellaceae</taxon>
        <taxon>Ephemerocybe</taxon>
    </lineage>
</organism>
<name>A0A8H6LSZ3_9AGAR</name>
<dbReference type="Proteomes" id="UP000521943">
    <property type="component" value="Unassembled WGS sequence"/>
</dbReference>
<evidence type="ECO:0000313" key="1">
    <source>
        <dbReference type="EMBL" id="KAF6741545.1"/>
    </source>
</evidence>
<comment type="caution">
    <text evidence="1">The sequence shown here is derived from an EMBL/GenBank/DDBJ whole genome shotgun (WGS) entry which is preliminary data.</text>
</comment>
<evidence type="ECO:0000313" key="2">
    <source>
        <dbReference type="Proteomes" id="UP000521943"/>
    </source>
</evidence>
<dbReference type="EMBL" id="JACGCI010000235">
    <property type="protein sequence ID" value="KAF6741545.1"/>
    <property type="molecule type" value="Genomic_DNA"/>
</dbReference>
<dbReference type="OrthoDB" id="3067340at2759"/>
<keyword evidence="2" id="KW-1185">Reference proteome</keyword>
<accession>A0A8H6LSZ3</accession>